<accession>H5XLM5</accession>
<sequence length="342" mass="35106">MRPVRRRTPSVLAGALAAGVALTLIVGATPATAAPVTTAATETATTEDADAPAAVTVGAIDLDGPRISPVTVTVENTGTTKLQRLEVSLRGPLGWSVYPATVEVPGSLKPGQETTTTFDVRVPEPTDDFRLRTFTATATYRAQGTTGEVTGSRTQHTGTAYPSLAEAYDNVGVTDDANPTVGDFDGGGNSYSAQALAEAGVEPGTALSAFGASLTWPDVPVGTPNNVAGGRTIAVDASGERLVFLGAATGFGAGTVTVTYADGAVSRLPLGFPNWCCADPNEHGAVPVIQTHYRNTPNGPANHGIAYRVYANAVPLDPTRTVAYVTLPSSTHLHVFDFAVVS</sequence>
<protein>
    <submittedName>
        <fullName evidence="3">Alpha-galactosidase family protein</fullName>
    </submittedName>
</protein>
<dbReference type="InterPro" id="IPR018905">
    <property type="entry name" value="A-galactase_NEW3"/>
</dbReference>
<dbReference type="EMBL" id="CM001440">
    <property type="protein sequence ID" value="EHR60923.1"/>
    <property type="molecule type" value="Genomic_DNA"/>
</dbReference>
<evidence type="ECO:0000313" key="4">
    <source>
        <dbReference type="Proteomes" id="UP000002791"/>
    </source>
</evidence>
<evidence type="ECO:0000313" key="3">
    <source>
        <dbReference type="EMBL" id="EHR60923.1"/>
    </source>
</evidence>
<evidence type="ECO:0000256" key="1">
    <source>
        <dbReference type="SAM" id="SignalP"/>
    </source>
</evidence>
<dbReference type="STRING" id="882082.SaccyDRAFT_2029"/>
<organism evidence="3 4">
    <name type="scientific">Saccharomonospora cyanea NA-134</name>
    <dbReference type="NCBI Taxonomy" id="882082"/>
    <lineage>
        <taxon>Bacteria</taxon>
        <taxon>Bacillati</taxon>
        <taxon>Actinomycetota</taxon>
        <taxon>Actinomycetes</taxon>
        <taxon>Pseudonocardiales</taxon>
        <taxon>Pseudonocardiaceae</taxon>
        <taxon>Saccharomonospora</taxon>
    </lineage>
</organism>
<name>H5XLM5_9PSEU</name>
<feature type="chain" id="PRO_5003601857" evidence="1">
    <location>
        <begin position="34"/>
        <end position="342"/>
    </location>
</feature>
<keyword evidence="4" id="KW-1185">Reference proteome</keyword>
<keyword evidence="1" id="KW-0732">Signal</keyword>
<feature type="domain" description="Alpha-galactosidase NEW3" evidence="2">
    <location>
        <begin position="70"/>
        <end position="140"/>
    </location>
</feature>
<dbReference type="Proteomes" id="UP000002791">
    <property type="component" value="Chromosome"/>
</dbReference>
<dbReference type="HOGENOM" id="CLU_836560_0_0_11"/>
<proteinExistence type="predicted"/>
<gene>
    <name evidence="3" type="ORF">SaccyDRAFT_2029</name>
</gene>
<dbReference type="eggNOG" id="COG3345">
    <property type="taxonomic scope" value="Bacteria"/>
</dbReference>
<dbReference type="Pfam" id="PF10633">
    <property type="entry name" value="NPCBM_assoc"/>
    <property type="match status" value="1"/>
</dbReference>
<evidence type="ECO:0000259" key="2">
    <source>
        <dbReference type="Pfam" id="PF10633"/>
    </source>
</evidence>
<feature type="signal peptide" evidence="1">
    <location>
        <begin position="1"/>
        <end position="33"/>
    </location>
</feature>
<dbReference type="AlphaFoldDB" id="H5XLM5"/>
<reference evidence="3 4" key="1">
    <citation type="submission" date="2011-11" db="EMBL/GenBank/DDBJ databases">
        <title>The Noncontiguous Finished sequence of Saccharomonospora cyanea NA-134.</title>
        <authorList>
            <consortium name="US DOE Joint Genome Institute"/>
            <person name="Lucas S."/>
            <person name="Han J."/>
            <person name="Lapidus A."/>
            <person name="Cheng J.-F."/>
            <person name="Goodwin L."/>
            <person name="Pitluck S."/>
            <person name="Peters L."/>
            <person name="Ovchinnikova G."/>
            <person name="Lu M."/>
            <person name="Detter J.C."/>
            <person name="Han C."/>
            <person name="Tapia R."/>
            <person name="Land M."/>
            <person name="Hauser L."/>
            <person name="Kyrpides N."/>
            <person name="Ivanova N."/>
            <person name="Pagani I."/>
            <person name="Brambilla E.-M."/>
            <person name="Klenk H.-P."/>
            <person name="Woyke T."/>
        </authorList>
    </citation>
    <scope>NUCLEOTIDE SEQUENCE [LARGE SCALE GENOMIC DNA]</scope>
    <source>
        <strain evidence="3 4">NA-134</strain>
    </source>
</reference>